<dbReference type="AlphaFoldDB" id="A0A1X7L889"/>
<sequence>MNSYHQPPLRPVARPASRRARLTRRILAVAAGAAVLALASLTAIAPPPPPSQDELLAASSASGSTASEQVFDLPAGFAQSSITRDSVAAVPGVQGLAQGRTNRDWAELVLLLGDFPRTDDNITVMMRWMRQENGPDDWWNRNNPLNNGWGSGGNSGLGSYDNLVIAAENAAEALRSNPGYSAIVAGFSSSAPTAQIEQAIWASPWATSHYANGSHWSYTPVPVIESPAGTW</sequence>
<dbReference type="EMBL" id="FXAY01000008">
    <property type="protein sequence ID" value="SMG49767.1"/>
    <property type="molecule type" value="Genomic_DNA"/>
</dbReference>
<keyword evidence="2" id="KW-1185">Reference proteome</keyword>
<evidence type="ECO:0000313" key="1">
    <source>
        <dbReference type="EMBL" id="SMG49767.1"/>
    </source>
</evidence>
<dbReference type="STRING" id="150121.SAMN06296010_3439"/>
<reference evidence="2" key="1">
    <citation type="submission" date="2017-04" db="EMBL/GenBank/DDBJ databases">
        <authorList>
            <person name="Varghese N."/>
            <person name="Submissions S."/>
        </authorList>
    </citation>
    <scope>NUCLEOTIDE SEQUENCE [LARGE SCALE GENOMIC DNA]</scope>
    <source>
        <strain evidence="2">VKM Ac-2510</strain>
    </source>
</reference>
<evidence type="ECO:0000313" key="2">
    <source>
        <dbReference type="Proteomes" id="UP000193244"/>
    </source>
</evidence>
<proteinExistence type="predicted"/>
<organism evidence="1 2">
    <name type="scientific">Agreia pratensis</name>
    <dbReference type="NCBI Taxonomy" id="150121"/>
    <lineage>
        <taxon>Bacteria</taxon>
        <taxon>Bacillati</taxon>
        <taxon>Actinomycetota</taxon>
        <taxon>Actinomycetes</taxon>
        <taxon>Micrococcales</taxon>
        <taxon>Microbacteriaceae</taxon>
        <taxon>Agreia</taxon>
    </lineage>
</organism>
<name>A0A1X7L889_9MICO</name>
<gene>
    <name evidence="1" type="ORF">SAMN06296010_3439</name>
</gene>
<protein>
    <submittedName>
        <fullName evidence="1">Uncharacterized protein</fullName>
    </submittedName>
</protein>
<accession>A0A1X7L889</accession>
<dbReference type="RefSeq" id="WP_085488306.1">
    <property type="nucleotide sequence ID" value="NZ_FXAY01000008.1"/>
</dbReference>
<dbReference type="Proteomes" id="UP000193244">
    <property type="component" value="Unassembled WGS sequence"/>
</dbReference>
<dbReference type="OrthoDB" id="5116551at2"/>